<dbReference type="Gene3D" id="3.10.590.10">
    <property type="entry name" value="ph1033 like domains"/>
    <property type="match status" value="1"/>
</dbReference>
<dbReference type="InterPro" id="IPR047197">
    <property type="entry name" value="THYN1-like_EVE"/>
</dbReference>
<name>A0A2W5A8H2_9SPHN</name>
<evidence type="ECO:0000313" key="2">
    <source>
        <dbReference type="EMBL" id="PZO90950.1"/>
    </source>
</evidence>
<dbReference type="Proteomes" id="UP000249066">
    <property type="component" value="Unassembled WGS sequence"/>
</dbReference>
<gene>
    <name evidence="2" type="ORF">DI623_04860</name>
</gene>
<accession>A0A2W5A8H2</accession>
<feature type="domain" description="EVE" evidence="1">
    <location>
        <begin position="2"/>
        <end position="132"/>
    </location>
</feature>
<dbReference type="PANTHER" id="PTHR14087:SF7">
    <property type="entry name" value="THYMOCYTE NUCLEAR PROTEIN 1"/>
    <property type="match status" value="1"/>
</dbReference>
<organism evidence="2 3">
    <name type="scientific">Sphingomonas sanxanigenens</name>
    <dbReference type="NCBI Taxonomy" id="397260"/>
    <lineage>
        <taxon>Bacteria</taxon>
        <taxon>Pseudomonadati</taxon>
        <taxon>Pseudomonadota</taxon>
        <taxon>Alphaproteobacteria</taxon>
        <taxon>Sphingomonadales</taxon>
        <taxon>Sphingomonadaceae</taxon>
        <taxon>Sphingomonas</taxon>
    </lineage>
</organism>
<reference evidence="2 3" key="1">
    <citation type="submission" date="2017-08" db="EMBL/GenBank/DDBJ databases">
        <title>Infants hospitalized years apart are colonized by the same room-sourced microbial strains.</title>
        <authorList>
            <person name="Brooks B."/>
            <person name="Olm M.R."/>
            <person name="Firek B.A."/>
            <person name="Baker R."/>
            <person name="Thomas B.C."/>
            <person name="Morowitz M.J."/>
            <person name="Banfield J.F."/>
        </authorList>
    </citation>
    <scope>NUCLEOTIDE SEQUENCE [LARGE SCALE GENOMIC DNA]</scope>
    <source>
        <strain evidence="2">S2_018_000_R2_101</strain>
    </source>
</reference>
<dbReference type="Pfam" id="PF01878">
    <property type="entry name" value="EVE"/>
    <property type="match status" value="1"/>
</dbReference>
<evidence type="ECO:0000259" key="1">
    <source>
        <dbReference type="Pfam" id="PF01878"/>
    </source>
</evidence>
<dbReference type="InterPro" id="IPR015947">
    <property type="entry name" value="PUA-like_sf"/>
</dbReference>
<proteinExistence type="predicted"/>
<protein>
    <submittedName>
        <fullName evidence="2">EVE domain-containing protein</fullName>
    </submittedName>
</protein>
<evidence type="ECO:0000313" key="3">
    <source>
        <dbReference type="Proteomes" id="UP000249066"/>
    </source>
</evidence>
<dbReference type="EMBL" id="QFNN01000017">
    <property type="protein sequence ID" value="PZO90950.1"/>
    <property type="molecule type" value="Genomic_DNA"/>
</dbReference>
<dbReference type="AlphaFoldDB" id="A0A2W5A8H2"/>
<comment type="caution">
    <text evidence="2">The sequence shown here is derived from an EMBL/GenBank/DDBJ whole genome shotgun (WGS) entry which is preliminary data.</text>
</comment>
<dbReference type="SUPFAM" id="SSF88697">
    <property type="entry name" value="PUA domain-like"/>
    <property type="match status" value="1"/>
</dbReference>
<sequence length="137" mass="15339">MAHWLVKSEPFKYSFDDLIRDGETTWDGVRNNQAAIYLRSMKLGEEIFFYHSNEGLAVVGIARIVKEHYIDPTDPKGRFPAVSVAPVRKVAHPVTLAAMKAEPKLEGMAMFRQFRLSVTPIADDEWATILGMAGEGT</sequence>
<dbReference type="InterPro" id="IPR052181">
    <property type="entry name" value="5hmC_binding"/>
</dbReference>
<dbReference type="InterPro" id="IPR002740">
    <property type="entry name" value="EVE_domain"/>
</dbReference>
<dbReference type="PANTHER" id="PTHR14087">
    <property type="entry name" value="THYMOCYTE NUCLEAR PROTEIN 1"/>
    <property type="match status" value="1"/>
</dbReference>
<dbReference type="CDD" id="cd21133">
    <property type="entry name" value="EVE"/>
    <property type="match status" value="1"/>
</dbReference>